<reference evidence="1 2" key="1">
    <citation type="submission" date="2020-04" db="EMBL/GenBank/DDBJ databases">
        <title>MicrobeNet Type strains.</title>
        <authorList>
            <person name="Nicholson A.C."/>
        </authorList>
    </citation>
    <scope>NUCLEOTIDE SEQUENCE [LARGE SCALE GENOMIC DNA]</scope>
    <source>
        <strain evidence="1 2">ATCC BAA-330</strain>
    </source>
</reference>
<organism evidence="1 2">
    <name type="scientific">Tsukamurella columbiensis</name>
    <dbReference type="NCBI Taxonomy" id="128509"/>
    <lineage>
        <taxon>Bacteria</taxon>
        <taxon>Bacillati</taxon>
        <taxon>Actinomycetota</taxon>
        <taxon>Actinomycetes</taxon>
        <taxon>Mycobacteriales</taxon>
        <taxon>Tsukamurellaceae</taxon>
        <taxon>Tsukamurella</taxon>
    </lineage>
</organism>
<name>A0ABX1LHU2_9ACTN</name>
<proteinExistence type="predicted"/>
<keyword evidence="2" id="KW-1185">Reference proteome</keyword>
<gene>
    <name evidence="1" type="ORF">HHU10_16085</name>
</gene>
<dbReference type="EMBL" id="JABARZ010000016">
    <property type="protein sequence ID" value="NMD57135.1"/>
    <property type="molecule type" value="Genomic_DNA"/>
</dbReference>
<protein>
    <submittedName>
        <fullName evidence="1">Uncharacterized protein</fullName>
    </submittedName>
</protein>
<sequence length="57" mass="6391">MVDTPIRISLDSQAIVFHYSKIGYWPGTAVLARMDIDVDAFTGWEGPKPARIELADR</sequence>
<dbReference type="RefSeq" id="WP_158645191.1">
    <property type="nucleotide sequence ID" value="NZ_JABARZ010000016.1"/>
</dbReference>
<accession>A0ABX1LHU2</accession>
<evidence type="ECO:0000313" key="1">
    <source>
        <dbReference type="EMBL" id="NMD57135.1"/>
    </source>
</evidence>
<dbReference type="Proteomes" id="UP000556611">
    <property type="component" value="Unassembled WGS sequence"/>
</dbReference>
<evidence type="ECO:0000313" key="2">
    <source>
        <dbReference type="Proteomes" id="UP000556611"/>
    </source>
</evidence>
<comment type="caution">
    <text evidence="1">The sequence shown here is derived from an EMBL/GenBank/DDBJ whole genome shotgun (WGS) entry which is preliminary data.</text>
</comment>